<proteinExistence type="predicted"/>
<dbReference type="Pfam" id="PF01520">
    <property type="entry name" value="Amidase_3"/>
    <property type="match status" value="1"/>
</dbReference>
<keyword evidence="3" id="KW-1185">Reference proteome</keyword>
<dbReference type="AlphaFoldDB" id="A0A7W1XRU3"/>
<name>A0A7W1XRU3_9BACL</name>
<dbReference type="GO" id="GO:0009253">
    <property type="term" value="P:peptidoglycan catabolic process"/>
    <property type="evidence" value="ECO:0007669"/>
    <property type="project" value="InterPro"/>
</dbReference>
<dbReference type="SUPFAM" id="SSF53187">
    <property type="entry name" value="Zn-dependent exopeptidases"/>
    <property type="match status" value="1"/>
</dbReference>
<gene>
    <name evidence="2" type="ORF">H2C83_05935</name>
</gene>
<organism evidence="2 3">
    <name type="scientific">Thermoactinomyces mirandus</name>
    <dbReference type="NCBI Taxonomy" id="2756294"/>
    <lineage>
        <taxon>Bacteria</taxon>
        <taxon>Bacillati</taxon>
        <taxon>Bacillota</taxon>
        <taxon>Bacilli</taxon>
        <taxon>Bacillales</taxon>
        <taxon>Thermoactinomycetaceae</taxon>
        <taxon>Thermoactinomyces</taxon>
    </lineage>
</organism>
<dbReference type="GO" id="GO:0008745">
    <property type="term" value="F:N-acetylmuramoyl-L-alanine amidase activity"/>
    <property type="evidence" value="ECO:0007669"/>
    <property type="project" value="InterPro"/>
</dbReference>
<comment type="caution">
    <text evidence="2">The sequence shown here is derived from an EMBL/GenBank/DDBJ whole genome shotgun (WGS) entry which is preliminary data.</text>
</comment>
<evidence type="ECO:0000313" key="3">
    <source>
        <dbReference type="Proteomes" id="UP000538292"/>
    </source>
</evidence>
<evidence type="ECO:0000259" key="1">
    <source>
        <dbReference type="Pfam" id="PF01520"/>
    </source>
</evidence>
<accession>A0A7W1XRU3</accession>
<dbReference type="InterPro" id="IPR002508">
    <property type="entry name" value="MurNAc-LAA_cat"/>
</dbReference>
<dbReference type="EMBL" id="JACEOL010000018">
    <property type="protein sequence ID" value="MBA4601870.1"/>
    <property type="molecule type" value="Genomic_DNA"/>
</dbReference>
<dbReference type="Proteomes" id="UP000538292">
    <property type="component" value="Unassembled WGS sequence"/>
</dbReference>
<protein>
    <submittedName>
        <fullName evidence="2">N-acetylmuramoyl-L-alanine amidase</fullName>
    </submittedName>
</protein>
<reference evidence="2 3" key="1">
    <citation type="submission" date="2020-07" db="EMBL/GenBank/DDBJ databases">
        <title>Thermoactinomyces phylogeny.</title>
        <authorList>
            <person name="Dunlap C."/>
        </authorList>
    </citation>
    <scope>NUCLEOTIDE SEQUENCE [LARGE SCALE GENOMIC DNA]</scope>
    <source>
        <strain evidence="2 3">AMNI-1</strain>
    </source>
</reference>
<dbReference type="Gene3D" id="3.40.630.40">
    <property type="entry name" value="Zn-dependent exopeptidases"/>
    <property type="match status" value="1"/>
</dbReference>
<sequence length="90" mass="10197">MPAVLIENLFITNQKENQLLREPHFLDGLAEAIVQGVAEIFGLRKHQPKPMYRITVDGKIIYDTAYESKITDAVLDAVQKGSEMIELKKL</sequence>
<evidence type="ECO:0000313" key="2">
    <source>
        <dbReference type="EMBL" id="MBA4601870.1"/>
    </source>
</evidence>
<feature type="domain" description="MurNAc-LAA" evidence="1">
    <location>
        <begin position="1"/>
        <end position="38"/>
    </location>
</feature>